<feature type="transmembrane region" description="Helical" evidence="1">
    <location>
        <begin position="78"/>
        <end position="96"/>
    </location>
</feature>
<reference evidence="2" key="1">
    <citation type="submission" date="2022-07" db="EMBL/GenBank/DDBJ databases">
        <title>Isolation, identification, and degradation of a PFOSA degrading strain from sewage treatment plant.</title>
        <authorList>
            <person name="Zhang L."/>
            <person name="Huo Y."/>
        </authorList>
    </citation>
    <scope>NUCLEOTIDE SEQUENCE</scope>
    <source>
        <strain evidence="2">C1</strain>
    </source>
</reference>
<evidence type="ECO:0000313" key="2">
    <source>
        <dbReference type="EMBL" id="UUC45072.1"/>
    </source>
</evidence>
<evidence type="ECO:0000313" key="3">
    <source>
        <dbReference type="Proteomes" id="UP001059844"/>
    </source>
</evidence>
<dbReference type="EMBL" id="CP101751">
    <property type="protein sequence ID" value="UUC45072.1"/>
    <property type="molecule type" value="Genomic_DNA"/>
</dbReference>
<dbReference type="InterPro" id="IPR025250">
    <property type="entry name" value="DUF4199"/>
</dbReference>
<feature type="transmembrane region" description="Helical" evidence="1">
    <location>
        <begin position="136"/>
        <end position="155"/>
    </location>
</feature>
<dbReference type="Pfam" id="PF13858">
    <property type="entry name" value="DUF4199"/>
    <property type="match status" value="1"/>
</dbReference>
<name>A0ABY5IQG0_9FLAO</name>
<keyword evidence="3" id="KW-1185">Reference proteome</keyword>
<protein>
    <submittedName>
        <fullName evidence="2">DUF4199 domain-containing protein</fullName>
    </submittedName>
</protein>
<keyword evidence="1" id="KW-0472">Membrane</keyword>
<proteinExistence type="predicted"/>
<gene>
    <name evidence="2" type="ORF">NOX80_15760</name>
</gene>
<dbReference type="RefSeq" id="WP_256550761.1">
    <property type="nucleotide sequence ID" value="NZ_CP101751.1"/>
</dbReference>
<organism evidence="2 3">
    <name type="scientific">Flavobacterium cerinum</name>
    <dbReference type="NCBI Taxonomy" id="2502784"/>
    <lineage>
        <taxon>Bacteria</taxon>
        <taxon>Pseudomonadati</taxon>
        <taxon>Bacteroidota</taxon>
        <taxon>Flavobacteriia</taxon>
        <taxon>Flavobacteriales</taxon>
        <taxon>Flavobacteriaceae</taxon>
        <taxon>Flavobacterium</taxon>
    </lineage>
</organism>
<evidence type="ECO:0000256" key="1">
    <source>
        <dbReference type="SAM" id="Phobius"/>
    </source>
</evidence>
<sequence length="161" mass="18410">MKKFFTEIKWSVIFSVTAILWLFLEKATGFHDERINRYFFISLLFGIVYIIIYTLALREKRNTFYNGNITYKQAFISGAILTLLIAAISPLVQIIFHELIAPEFFTNAIANVVKTNPARKEFATGYFNLQSFISQGFLNILSLGIVASAAISFFIQTKKQN</sequence>
<feature type="transmembrane region" description="Helical" evidence="1">
    <location>
        <begin position="39"/>
        <end position="57"/>
    </location>
</feature>
<dbReference type="Proteomes" id="UP001059844">
    <property type="component" value="Chromosome"/>
</dbReference>
<accession>A0ABY5IQG0</accession>
<keyword evidence="1" id="KW-1133">Transmembrane helix</keyword>
<keyword evidence="1" id="KW-0812">Transmembrane</keyword>